<accession>A0A937XAR0</accession>
<dbReference type="InterPro" id="IPR017896">
    <property type="entry name" value="4Fe4S_Fe-S-bd"/>
</dbReference>
<dbReference type="GO" id="GO:0005886">
    <property type="term" value="C:plasma membrane"/>
    <property type="evidence" value="ECO:0007669"/>
    <property type="project" value="UniProtKB-SubCell"/>
</dbReference>
<evidence type="ECO:0000256" key="7">
    <source>
        <dbReference type="SAM" id="Phobius"/>
    </source>
</evidence>
<keyword evidence="7" id="KW-0812">Transmembrane</keyword>
<evidence type="ECO:0000256" key="6">
    <source>
        <dbReference type="ARBA" id="ARBA00023136"/>
    </source>
</evidence>
<organism evidence="9 10">
    <name type="scientific">Eiseniibacteriota bacterium</name>
    <dbReference type="NCBI Taxonomy" id="2212470"/>
    <lineage>
        <taxon>Bacteria</taxon>
        <taxon>Candidatus Eiseniibacteriota</taxon>
    </lineage>
</organism>
<gene>
    <name evidence="9" type="ORF">FJY75_14295</name>
</gene>
<evidence type="ECO:0000313" key="9">
    <source>
        <dbReference type="EMBL" id="MBM3319013.1"/>
    </source>
</evidence>
<dbReference type="PROSITE" id="PS51379">
    <property type="entry name" value="4FE4S_FER_2"/>
    <property type="match status" value="2"/>
</dbReference>
<keyword evidence="3" id="KW-0479">Metal-binding</keyword>
<keyword evidence="7" id="KW-1133">Transmembrane helix</keyword>
<keyword evidence="4" id="KW-0408">Iron</keyword>
<dbReference type="Gene3D" id="3.30.70.20">
    <property type="match status" value="1"/>
</dbReference>
<evidence type="ECO:0000256" key="3">
    <source>
        <dbReference type="ARBA" id="ARBA00022723"/>
    </source>
</evidence>
<comment type="caution">
    <text evidence="9">The sequence shown here is derived from an EMBL/GenBank/DDBJ whole genome shotgun (WGS) entry which is preliminary data.</text>
</comment>
<feature type="domain" description="4Fe-4S ferredoxin-type" evidence="8">
    <location>
        <begin position="162"/>
        <end position="191"/>
    </location>
</feature>
<dbReference type="PANTHER" id="PTHR30224">
    <property type="entry name" value="ELECTRON TRANSPORT PROTEIN"/>
    <property type="match status" value="1"/>
</dbReference>
<dbReference type="InterPro" id="IPR052378">
    <property type="entry name" value="NosR_regulator"/>
</dbReference>
<dbReference type="InterPro" id="IPR017900">
    <property type="entry name" value="4Fe4S_Fe_S_CS"/>
</dbReference>
<sequence length="325" mass="35521">GALLAVTLVVRRAFCGFACPIGAISEWLRRGAARLGLPGPRVPERLDRALRLLKYPFLAVILWLTWRAGELIFRGFDPCYALIGRHGEDITLWAYVVSGGIVVGSLFVMMPFCRWLCPLAAVFHPFSRFGYARIRRDAGACVDCGRCARACPTAIPVDREGEVRAARCIACLECLDACPVPEGRALSWGPPGPSRRRWSPAVLIAVLLAGVGAAVAATYALPAASYASERGERPPVTATLALEVGDLTCRGRATLLTYFLERDDFLAIPGYLRLEAWPAPGRGRARIAFDPSAARPEDVRRAITEPFFDAQLGLWQHSPFELTEN</sequence>
<keyword evidence="2" id="KW-1003">Cell membrane</keyword>
<name>A0A937XAR0_UNCEI</name>
<evidence type="ECO:0000313" key="10">
    <source>
        <dbReference type="Proteomes" id="UP000748308"/>
    </source>
</evidence>
<keyword evidence="5" id="KW-0411">Iron-sulfur</keyword>
<dbReference type="Proteomes" id="UP000748308">
    <property type="component" value="Unassembled WGS sequence"/>
</dbReference>
<feature type="transmembrane region" description="Helical" evidence="7">
    <location>
        <begin position="201"/>
        <end position="221"/>
    </location>
</feature>
<feature type="non-terminal residue" evidence="9">
    <location>
        <position position="1"/>
    </location>
</feature>
<dbReference type="AlphaFoldDB" id="A0A937XAR0"/>
<evidence type="ECO:0000256" key="1">
    <source>
        <dbReference type="ARBA" id="ARBA00004236"/>
    </source>
</evidence>
<evidence type="ECO:0000256" key="2">
    <source>
        <dbReference type="ARBA" id="ARBA00022475"/>
    </source>
</evidence>
<evidence type="ECO:0000259" key="8">
    <source>
        <dbReference type="PROSITE" id="PS51379"/>
    </source>
</evidence>
<proteinExistence type="predicted"/>
<evidence type="ECO:0000256" key="5">
    <source>
        <dbReference type="ARBA" id="ARBA00023014"/>
    </source>
</evidence>
<dbReference type="SUPFAM" id="SSF54862">
    <property type="entry name" value="4Fe-4S ferredoxins"/>
    <property type="match status" value="1"/>
</dbReference>
<keyword evidence="6 7" id="KW-0472">Membrane</keyword>
<comment type="subcellular location">
    <subcellularLocation>
        <location evidence="1">Cell membrane</location>
    </subcellularLocation>
</comment>
<reference evidence="9" key="1">
    <citation type="submission" date="2019-03" db="EMBL/GenBank/DDBJ databases">
        <title>Lake Tanganyika Metagenome-Assembled Genomes (MAGs).</title>
        <authorList>
            <person name="Tran P."/>
        </authorList>
    </citation>
    <scope>NUCLEOTIDE SEQUENCE</scope>
    <source>
        <strain evidence="9">M_DeepCast_400m_m2_100</strain>
    </source>
</reference>
<dbReference type="GO" id="GO:0046872">
    <property type="term" value="F:metal ion binding"/>
    <property type="evidence" value="ECO:0007669"/>
    <property type="project" value="UniProtKB-KW"/>
</dbReference>
<dbReference type="PANTHER" id="PTHR30224:SF4">
    <property type="entry name" value="ELECTRON TRANSPORT PROTEIN YCCM-RELATED"/>
    <property type="match status" value="1"/>
</dbReference>
<dbReference type="EMBL" id="VGIY01000593">
    <property type="protein sequence ID" value="MBM3319013.1"/>
    <property type="molecule type" value="Genomic_DNA"/>
</dbReference>
<dbReference type="Pfam" id="PF13237">
    <property type="entry name" value="Fer4_10"/>
    <property type="match status" value="1"/>
</dbReference>
<dbReference type="Pfam" id="PF12801">
    <property type="entry name" value="Fer4_5"/>
    <property type="match status" value="2"/>
</dbReference>
<evidence type="ECO:0000256" key="4">
    <source>
        <dbReference type="ARBA" id="ARBA00023004"/>
    </source>
</evidence>
<protein>
    <submittedName>
        <fullName evidence="9">4Fe-4S binding protein</fullName>
    </submittedName>
</protein>
<feature type="transmembrane region" description="Helical" evidence="7">
    <location>
        <begin position="93"/>
        <end position="126"/>
    </location>
</feature>
<feature type="domain" description="4Fe-4S ferredoxin-type" evidence="8">
    <location>
        <begin position="132"/>
        <end position="160"/>
    </location>
</feature>
<dbReference type="PROSITE" id="PS00198">
    <property type="entry name" value="4FE4S_FER_1"/>
    <property type="match status" value="2"/>
</dbReference>
<dbReference type="GO" id="GO:0051536">
    <property type="term" value="F:iron-sulfur cluster binding"/>
    <property type="evidence" value="ECO:0007669"/>
    <property type="project" value="UniProtKB-KW"/>
</dbReference>